<dbReference type="VEuPathDB" id="TriTrypDB:BCY84_02922"/>
<dbReference type="AlphaFoldDB" id="A0A7J6Y752"/>
<feature type="region of interest" description="Disordered" evidence="1">
    <location>
        <begin position="207"/>
        <end position="258"/>
    </location>
</feature>
<accession>A0A7J6Y752</accession>
<feature type="region of interest" description="Disordered" evidence="1">
    <location>
        <begin position="358"/>
        <end position="397"/>
    </location>
</feature>
<evidence type="ECO:0000256" key="1">
    <source>
        <dbReference type="SAM" id="MobiDB-lite"/>
    </source>
</evidence>
<comment type="caution">
    <text evidence="2">The sequence shown here is derived from an EMBL/GenBank/DDBJ whole genome shotgun (WGS) entry which is preliminary data.</text>
</comment>
<feature type="compositionally biased region" description="Low complexity" evidence="1">
    <location>
        <begin position="154"/>
        <end position="168"/>
    </location>
</feature>
<feature type="region of interest" description="Disordered" evidence="1">
    <location>
        <begin position="138"/>
        <end position="168"/>
    </location>
</feature>
<protein>
    <submittedName>
        <fullName evidence="2">Uncharacterized protein</fullName>
    </submittedName>
</protein>
<sequence length="516" mass="57959">MIPFFFFSLAYFEPYWVDATIECLGTVATPLKREREREGVKRGAPCQQPTHAHTQTHRYGGMLGNNATHHAEALFAQLERGSRNPVRLYRHLLQRAVAQLDVVAADAETLRATVHLLQKQRRQQKKCISHLQRQLMNTQEERGRAASRHRRTGNTKNGHTHTTPLLSTSSLSSPSLYCVYGGHLQPRRQKQQGQREQCSCGRHSTLRELRGNGKKRHTSHSAVERTRNTCRSLSHSPRPTSLEGTAPLSPSQQYDGKVPWRTVGNDGALIERVLGDVLLLLLDDEVPKNADADRTAGGPGRLLLGNAKTMYDTVISSIRILKKREGALKCHLRELEETLRRDKKLRLQPNLAEKQNASFGVLPSGHDSQNIGNNNNNNNNNSNIIIGDDDDDDDDYSCRQDASMMNAAPPAYMDGFMDSQHTATHPINFSSLFPVGRVDSKSSDTTTRVTNACMYSSAAADNISHNTQTNFFQKYEKEKDGDDDDGDRLDDLAGEEELLEYAKWKDSFLRQYLPSK</sequence>
<gene>
    <name evidence="2" type="ORF">ECC02_004409</name>
</gene>
<feature type="compositionally biased region" description="Low complexity" evidence="1">
    <location>
        <begin position="370"/>
        <end position="386"/>
    </location>
</feature>
<feature type="compositionally biased region" description="Polar residues" evidence="1">
    <location>
        <begin position="229"/>
        <end position="254"/>
    </location>
</feature>
<name>A0A7J6Y752_TRYCR</name>
<reference evidence="2 3" key="1">
    <citation type="journal article" date="2019" name="Genome Biol. Evol.">
        <title>Nanopore Sequencing Significantly Improves Genome Assembly of the Protozoan Parasite Trypanosoma cruzi.</title>
        <authorList>
            <person name="Diaz-Viraque F."/>
            <person name="Pita S."/>
            <person name="Greif G."/>
            <person name="de Souza R.C.M."/>
            <person name="Iraola G."/>
            <person name="Robello C."/>
        </authorList>
    </citation>
    <scope>NUCLEOTIDE SEQUENCE [LARGE SCALE GENOMIC DNA]</scope>
    <source>
        <strain evidence="2 3">Berenice</strain>
    </source>
</reference>
<dbReference type="VEuPathDB" id="TriTrypDB:ECC02_004409"/>
<proteinExistence type="predicted"/>
<evidence type="ECO:0000313" key="2">
    <source>
        <dbReference type="EMBL" id="KAF5222601.1"/>
    </source>
</evidence>
<evidence type="ECO:0000313" key="3">
    <source>
        <dbReference type="Proteomes" id="UP000583944"/>
    </source>
</evidence>
<dbReference type="EMBL" id="JABDHM010000026">
    <property type="protein sequence ID" value="KAF5222601.1"/>
    <property type="molecule type" value="Genomic_DNA"/>
</dbReference>
<organism evidence="2 3">
    <name type="scientific">Trypanosoma cruzi</name>
    <dbReference type="NCBI Taxonomy" id="5693"/>
    <lineage>
        <taxon>Eukaryota</taxon>
        <taxon>Discoba</taxon>
        <taxon>Euglenozoa</taxon>
        <taxon>Kinetoplastea</taxon>
        <taxon>Metakinetoplastina</taxon>
        <taxon>Trypanosomatida</taxon>
        <taxon>Trypanosomatidae</taxon>
        <taxon>Trypanosoma</taxon>
        <taxon>Schizotrypanum</taxon>
    </lineage>
</organism>
<dbReference type="Proteomes" id="UP000583944">
    <property type="component" value="Unassembled WGS sequence"/>
</dbReference>